<protein>
    <submittedName>
        <fullName evidence="1">Uncharacterized protein</fullName>
    </submittedName>
</protein>
<evidence type="ECO:0000313" key="1">
    <source>
        <dbReference type="Ensembl" id="ENSOMEP00000033681.1"/>
    </source>
</evidence>
<proteinExistence type="predicted"/>
<dbReference type="GeneTree" id="ENSGT00940000178458"/>
<accession>A0A3B3DUR4</accession>
<dbReference type="PaxDb" id="30732-ENSOMEP00000033681"/>
<keyword evidence="2" id="KW-1185">Reference proteome</keyword>
<organism evidence="1 2">
    <name type="scientific">Oryzias melastigma</name>
    <name type="common">Marine medaka</name>
    <dbReference type="NCBI Taxonomy" id="30732"/>
    <lineage>
        <taxon>Eukaryota</taxon>
        <taxon>Metazoa</taxon>
        <taxon>Chordata</taxon>
        <taxon>Craniata</taxon>
        <taxon>Vertebrata</taxon>
        <taxon>Euteleostomi</taxon>
        <taxon>Actinopterygii</taxon>
        <taxon>Neopterygii</taxon>
        <taxon>Teleostei</taxon>
        <taxon>Neoteleostei</taxon>
        <taxon>Acanthomorphata</taxon>
        <taxon>Ovalentaria</taxon>
        <taxon>Atherinomorphae</taxon>
        <taxon>Beloniformes</taxon>
        <taxon>Adrianichthyidae</taxon>
        <taxon>Oryziinae</taxon>
        <taxon>Oryzias</taxon>
    </lineage>
</organism>
<dbReference type="AlphaFoldDB" id="A0A3B3DUR4"/>
<name>A0A3B3DUR4_ORYME</name>
<reference evidence="1" key="2">
    <citation type="submission" date="2025-09" db="UniProtKB">
        <authorList>
            <consortium name="Ensembl"/>
        </authorList>
    </citation>
    <scope>IDENTIFICATION</scope>
</reference>
<dbReference type="Proteomes" id="UP000261560">
    <property type="component" value="Unplaced"/>
</dbReference>
<evidence type="ECO:0000313" key="2">
    <source>
        <dbReference type="Proteomes" id="UP000261560"/>
    </source>
</evidence>
<sequence>MSATMATADSGAVKPLQNAMKMAKDAIQLEGENKHKVVSYT</sequence>
<reference evidence="1" key="1">
    <citation type="submission" date="2025-08" db="UniProtKB">
        <authorList>
            <consortium name="Ensembl"/>
        </authorList>
    </citation>
    <scope>IDENTIFICATION</scope>
</reference>
<dbReference type="Ensembl" id="ENSOMET00000027014.1">
    <property type="protein sequence ID" value="ENSOMEP00000033681.1"/>
    <property type="gene ID" value="ENSOMEG00000019808.1"/>
</dbReference>